<gene>
    <name evidence="2" type="ORF">CLUMA_CG007210</name>
</gene>
<feature type="transmembrane region" description="Helical" evidence="1">
    <location>
        <begin position="97"/>
        <end position="114"/>
    </location>
</feature>
<sequence length="397" mass="45293">MWKDNNHYVALLLVLGIFLITPGLISKAEAITNTTENSEITTLQSSEVNTSENSMSLRDQVENLLFNWDISEASNDVIDGRGKKHKHKQHLMKKKKMIMMMAVAFIGGVIHAFIKGIKAVIKLKLLVAVAIIIKFHLFLLFFKAKKHFFHEQVGNIFGKHNFHEHEYEHHSHHPFDFFGKHDHFKNKHGLLGPLLKLFGSSFHKEDDHGADLFGLSNEFGGHGHDDHEDLFKREANRYKPGHYDGDYSAHRPVYNYHPHYTQTRVAKQAPLKRPSQVAENLTPPEFIVSTYHMPPKPDSEVYSPFTRGLIDTDPGMIHYLSQPHNNVQSNTHYAQHIDSISPSDEVIYSPQATPSSHDNKVLKDIQEVSGSVLETLNNIFPKLDGVDKHKTINEKQT</sequence>
<reference evidence="2 3" key="1">
    <citation type="submission" date="2015-04" db="EMBL/GenBank/DDBJ databases">
        <authorList>
            <person name="Syromyatnikov M.Y."/>
            <person name="Popov V.N."/>
        </authorList>
    </citation>
    <scope>NUCLEOTIDE SEQUENCE [LARGE SCALE GENOMIC DNA]</scope>
</reference>
<keyword evidence="1" id="KW-0472">Membrane</keyword>
<keyword evidence="1" id="KW-0812">Transmembrane</keyword>
<dbReference type="EMBL" id="CVRI01000037">
    <property type="protein sequence ID" value="CRK93681.1"/>
    <property type="molecule type" value="Genomic_DNA"/>
</dbReference>
<evidence type="ECO:0000256" key="1">
    <source>
        <dbReference type="SAM" id="Phobius"/>
    </source>
</evidence>
<organism evidence="2 3">
    <name type="scientific">Clunio marinus</name>
    <dbReference type="NCBI Taxonomy" id="568069"/>
    <lineage>
        <taxon>Eukaryota</taxon>
        <taxon>Metazoa</taxon>
        <taxon>Ecdysozoa</taxon>
        <taxon>Arthropoda</taxon>
        <taxon>Hexapoda</taxon>
        <taxon>Insecta</taxon>
        <taxon>Pterygota</taxon>
        <taxon>Neoptera</taxon>
        <taxon>Endopterygota</taxon>
        <taxon>Diptera</taxon>
        <taxon>Nematocera</taxon>
        <taxon>Chironomoidea</taxon>
        <taxon>Chironomidae</taxon>
        <taxon>Clunio</taxon>
    </lineage>
</organism>
<feature type="transmembrane region" description="Helical" evidence="1">
    <location>
        <begin position="120"/>
        <end position="142"/>
    </location>
</feature>
<keyword evidence="3" id="KW-1185">Reference proteome</keyword>
<name>A0A1J1I5M3_9DIPT</name>
<accession>A0A1J1I5M3</accession>
<evidence type="ECO:0000313" key="2">
    <source>
        <dbReference type="EMBL" id="CRK93681.1"/>
    </source>
</evidence>
<proteinExistence type="predicted"/>
<keyword evidence="1" id="KW-1133">Transmembrane helix</keyword>
<dbReference type="AlphaFoldDB" id="A0A1J1I5M3"/>
<evidence type="ECO:0000313" key="3">
    <source>
        <dbReference type="Proteomes" id="UP000183832"/>
    </source>
</evidence>
<feature type="transmembrane region" description="Helical" evidence="1">
    <location>
        <begin position="6"/>
        <end position="25"/>
    </location>
</feature>
<protein>
    <submittedName>
        <fullName evidence="2">CLUMA_CG007210, isoform A</fullName>
    </submittedName>
</protein>
<dbReference type="Proteomes" id="UP000183832">
    <property type="component" value="Unassembled WGS sequence"/>
</dbReference>